<dbReference type="GO" id="GO:0046872">
    <property type="term" value="F:metal ion binding"/>
    <property type="evidence" value="ECO:0007669"/>
    <property type="project" value="UniProtKB-KW"/>
</dbReference>
<feature type="compositionally biased region" description="Basic and acidic residues" evidence="5">
    <location>
        <begin position="1"/>
        <end position="11"/>
    </location>
</feature>
<dbReference type="AlphaFoldDB" id="A0A3Q3IXG7"/>
<feature type="compositionally biased region" description="Polar residues" evidence="5">
    <location>
        <begin position="12"/>
        <end position="29"/>
    </location>
</feature>
<evidence type="ECO:0000256" key="3">
    <source>
        <dbReference type="ARBA" id="ARBA00023038"/>
    </source>
</evidence>
<evidence type="ECO:0000313" key="7">
    <source>
        <dbReference type="Ensembl" id="ENSMALP00000010199.1"/>
    </source>
</evidence>
<dbReference type="Proteomes" id="UP000261600">
    <property type="component" value="Unplaced"/>
</dbReference>
<dbReference type="Pfam" id="PF00412">
    <property type="entry name" value="LIM"/>
    <property type="match status" value="1"/>
</dbReference>
<dbReference type="Ensembl" id="ENSMALT00000010417.1">
    <property type="protein sequence ID" value="ENSMALP00000010199.1"/>
    <property type="gene ID" value="ENSMALG00000007241.1"/>
</dbReference>
<dbReference type="PROSITE" id="PS50023">
    <property type="entry name" value="LIM_DOMAIN_2"/>
    <property type="match status" value="1"/>
</dbReference>
<evidence type="ECO:0000256" key="1">
    <source>
        <dbReference type="ARBA" id="ARBA00022723"/>
    </source>
</evidence>
<dbReference type="SMART" id="SM00132">
    <property type="entry name" value="LIM"/>
    <property type="match status" value="1"/>
</dbReference>
<dbReference type="SUPFAM" id="SSF57716">
    <property type="entry name" value="Glucocorticoid receptor-like (DNA-binding domain)"/>
    <property type="match status" value="2"/>
</dbReference>
<keyword evidence="8" id="KW-1185">Reference proteome</keyword>
<name>A0A3Q3IXG7_MONAL</name>
<dbReference type="PANTHER" id="PTHR24206">
    <property type="entry name" value="OS06G0237300 PROTEIN"/>
    <property type="match status" value="1"/>
</dbReference>
<dbReference type="PROSITE" id="PS00478">
    <property type="entry name" value="LIM_DOMAIN_1"/>
    <property type="match status" value="1"/>
</dbReference>
<reference evidence="7" key="1">
    <citation type="submission" date="2025-08" db="UniProtKB">
        <authorList>
            <consortium name="Ensembl"/>
        </authorList>
    </citation>
    <scope>IDENTIFICATION</scope>
</reference>
<keyword evidence="1 4" id="KW-0479">Metal-binding</keyword>
<keyword evidence="2 4" id="KW-0862">Zinc</keyword>
<reference evidence="7" key="2">
    <citation type="submission" date="2025-09" db="UniProtKB">
        <authorList>
            <consortium name="Ensembl"/>
        </authorList>
    </citation>
    <scope>IDENTIFICATION</scope>
</reference>
<accession>A0A3Q3IXG7</accession>
<sequence>MRRNDERERSQAKTNLSRSKSMGSLQNSTGSIEVLRALFESKATMQNKVKSSFRTTKFTSPYKAADMPVINREGEELKNTAEEPKNKIPADASVNTAKTTAKEDHVTRKVVNQTRAARRKTIGGIDFERIAASQNDEKRRSLADFRDSSFLQTKEKLYVSVKAMSALYLSKVAPQEPNRPLKPAQDQSSESEKKVKLSKFQPNCREMCSACFKPVYPMEKITTDKYIFHKTCFCCKLCKKKLSMYSYAPLYGEFYCIFHYRQLFRRKGNYDEGFGHTQHKNRWLLRSTAGAVHDESEA</sequence>
<organism evidence="7 8">
    <name type="scientific">Monopterus albus</name>
    <name type="common">Swamp eel</name>
    <dbReference type="NCBI Taxonomy" id="43700"/>
    <lineage>
        <taxon>Eukaryota</taxon>
        <taxon>Metazoa</taxon>
        <taxon>Chordata</taxon>
        <taxon>Craniata</taxon>
        <taxon>Vertebrata</taxon>
        <taxon>Euteleostomi</taxon>
        <taxon>Actinopterygii</taxon>
        <taxon>Neopterygii</taxon>
        <taxon>Teleostei</taxon>
        <taxon>Neoteleostei</taxon>
        <taxon>Acanthomorphata</taxon>
        <taxon>Anabantaria</taxon>
        <taxon>Synbranchiformes</taxon>
        <taxon>Synbranchidae</taxon>
        <taxon>Monopterus</taxon>
    </lineage>
</organism>
<feature type="domain" description="LIM zinc-binding" evidence="6">
    <location>
        <begin position="206"/>
        <end position="266"/>
    </location>
</feature>
<evidence type="ECO:0000256" key="2">
    <source>
        <dbReference type="ARBA" id="ARBA00022833"/>
    </source>
</evidence>
<evidence type="ECO:0000259" key="6">
    <source>
        <dbReference type="PROSITE" id="PS50023"/>
    </source>
</evidence>
<dbReference type="InterPro" id="IPR001781">
    <property type="entry name" value="Znf_LIM"/>
</dbReference>
<feature type="region of interest" description="Disordered" evidence="5">
    <location>
        <begin position="1"/>
        <end position="29"/>
    </location>
</feature>
<evidence type="ECO:0000313" key="8">
    <source>
        <dbReference type="Proteomes" id="UP000261600"/>
    </source>
</evidence>
<evidence type="ECO:0000256" key="4">
    <source>
        <dbReference type="PROSITE-ProRule" id="PRU00125"/>
    </source>
</evidence>
<protein>
    <recommendedName>
        <fullName evidence="6">LIM zinc-binding domain-containing protein</fullName>
    </recommendedName>
</protein>
<proteinExistence type="predicted"/>
<keyword evidence="3 4" id="KW-0440">LIM domain</keyword>
<evidence type="ECO:0000256" key="5">
    <source>
        <dbReference type="SAM" id="MobiDB-lite"/>
    </source>
</evidence>
<dbReference type="Gene3D" id="2.10.110.10">
    <property type="entry name" value="Cysteine Rich Protein"/>
    <property type="match status" value="1"/>
</dbReference>